<dbReference type="PANTHER" id="PTHR10013:SF0">
    <property type="entry name" value="GENERAL VESICULAR TRANSPORT FACTOR P115"/>
    <property type="match status" value="1"/>
</dbReference>
<reference evidence="6 7" key="1">
    <citation type="journal article" date="2018" name="Mol. Biol. Evol.">
        <title>Broad Genomic Sampling Reveals a Smut Pathogenic Ancestry of the Fungal Clade Ustilaginomycotina.</title>
        <authorList>
            <person name="Kijpornyongpan T."/>
            <person name="Mondo S.J."/>
            <person name="Barry K."/>
            <person name="Sandor L."/>
            <person name="Lee J."/>
            <person name="Lipzen A."/>
            <person name="Pangilinan J."/>
            <person name="LaButti K."/>
            <person name="Hainaut M."/>
            <person name="Henrissat B."/>
            <person name="Grigoriev I.V."/>
            <person name="Spatafora J.W."/>
            <person name="Aime M.C."/>
        </authorList>
    </citation>
    <scope>NUCLEOTIDE SEQUENCE [LARGE SCALE GENOMIC DNA]</scope>
    <source>
        <strain evidence="6 7">MCA 4186</strain>
    </source>
</reference>
<dbReference type="Pfam" id="PF04869">
    <property type="entry name" value="Uso1_p115_head"/>
    <property type="match status" value="1"/>
</dbReference>
<dbReference type="STRING" id="58919.A0A316Z798"/>
<dbReference type="InterPro" id="IPR024095">
    <property type="entry name" value="Vesicle_P115"/>
</dbReference>
<dbReference type="GO" id="GO:0005783">
    <property type="term" value="C:endoplasmic reticulum"/>
    <property type="evidence" value="ECO:0007669"/>
    <property type="project" value="TreeGrafter"/>
</dbReference>
<dbReference type="AlphaFoldDB" id="A0A316Z798"/>
<name>A0A316Z798_9BASI</name>
<protein>
    <recommendedName>
        <fullName evidence="5">Vesicle tethering protein Uso1/P115-like head domain-containing protein</fullName>
    </recommendedName>
</protein>
<dbReference type="InterPro" id="IPR011989">
    <property type="entry name" value="ARM-like"/>
</dbReference>
<dbReference type="SUPFAM" id="SSF48371">
    <property type="entry name" value="ARM repeat"/>
    <property type="match status" value="1"/>
</dbReference>
<dbReference type="Gene3D" id="1.25.10.10">
    <property type="entry name" value="Leucine-rich Repeat Variant"/>
    <property type="match status" value="1"/>
</dbReference>
<dbReference type="InterPro" id="IPR016024">
    <property type="entry name" value="ARM-type_fold"/>
</dbReference>
<dbReference type="GO" id="GO:0005795">
    <property type="term" value="C:Golgi stack"/>
    <property type="evidence" value="ECO:0007669"/>
    <property type="project" value="TreeGrafter"/>
</dbReference>
<dbReference type="RefSeq" id="XP_025597919.1">
    <property type="nucleotide sequence ID" value="XM_025740589.1"/>
</dbReference>
<comment type="subcellular location">
    <subcellularLocation>
        <location evidence="1">Golgi apparatus</location>
    </subcellularLocation>
</comment>
<evidence type="ECO:0000256" key="3">
    <source>
        <dbReference type="ARBA" id="ARBA00023054"/>
    </source>
</evidence>
<dbReference type="GO" id="GO:0000139">
    <property type="term" value="C:Golgi membrane"/>
    <property type="evidence" value="ECO:0007669"/>
    <property type="project" value="InterPro"/>
</dbReference>
<keyword evidence="2" id="KW-0333">Golgi apparatus</keyword>
<dbReference type="GO" id="GO:0048211">
    <property type="term" value="P:Golgi vesicle docking"/>
    <property type="evidence" value="ECO:0007669"/>
    <property type="project" value="TreeGrafter"/>
</dbReference>
<dbReference type="GeneID" id="37268135"/>
<evidence type="ECO:0000256" key="2">
    <source>
        <dbReference type="ARBA" id="ARBA00023034"/>
    </source>
</evidence>
<dbReference type="InterPro" id="IPR006953">
    <property type="entry name" value="Vesicle_Uso1_P115_head"/>
</dbReference>
<dbReference type="PANTHER" id="PTHR10013">
    <property type="entry name" value="GENERAL VESICULAR TRANSPORT FACTOR P115"/>
    <property type="match status" value="1"/>
</dbReference>
<feature type="region of interest" description="Disordered" evidence="4">
    <location>
        <begin position="952"/>
        <end position="978"/>
    </location>
</feature>
<evidence type="ECO:0000313" key="6">
    <source>
        <dbReference type="EMBL" id="PWN97640.1"/>
    </source>
</evidence>
<feature type="region of interest" description="Disordered" evidence="4">
    <location>
        <begin position="874"/>
        <end position="898"/>
    </location>
</feature>
<dbReference type="Proteomes" id="UP000245946">
    <property type="component" value="Unassembled WGS sequence"/>
</dbReference>
<keyword evidence="7" id="KW-1185">Reference proteome</keyword>
<proteinExistence type="predicted"/>
<feature type="domain" description="Vesicle tethering protein Uso1/P115-like head" evidence="5">
    <location>
        <begin position="470"/>
        <end position="781"/>
    </location>
</feature>
<dbReference type="GO" id="GO:0006886">
    <property type="term" value="P:intracellular protein transport"/>
    <property type="evidence" value="ECO:0007669"/>
    <property type="project" value="InterPro"/>
</dbReference>
<feature type="compositionally biased region" description="Low complexity" evidence="4">
    <location>
        <begin position="952"/>
        <end position="965"/>
    </location>
</feature>
<keyword evidence="3" id="KW-0175">Coiled coil</keyword>
<feature type="compositionally biased region" description="Basic and acidic residues" evidence="4">
    <location>
        <begin position="877"/>
        <end position="897"/>
    </location>
</feature>
<dbReference type="GO" id="GO:0012507">
    <property type="term" value="C:ER to Golgi transport vesicle membrane"/>
    <property type="evidence" value="ECO:0007669"/>
    <property type="project" value="TreeGrafter"/>
</dbReference>
<dbReference type="OrthoDB" id="198977at2759"/>
<feature type="region of interest" description="Disordered" evidence="4">
    <location>
        <begin position="998"/>
        <end position="1025"/>
    </location>
</feature>
<evidence type="ECO:0000256" key="4">
    <source>
        <dbReference type="SAM" id="MobiDB-lite"/>
    </source>
</evidence>
<dbReference type="GO" id="GO:0048280">
    <property type="term" value="P:vesicle fusion with Golgi apparatus"/>
    <property type="evidence" value="ECO:0007669"/>
    <property type="project" value="InterPro"/>
</dbReference>
<sequence length="1025" mass="108146">MLHGAEWLGKKYASLASAGGAQKQGLANTLDTLAARLVRRPDAELPDVQDRKAAVLALKGLARDHPQEVGTRALPALLETLQRDTLSERGVEDEIARAVLEALLAIVDAPNAEPSRPASLPPHALTHIDAILARPAPLHALLPLLSPARSFYTRFAALQLLATLTRWRAPSVQEHLLTAPGGCGAVLQCLAEGSGSSSEIVRNEALLLLPRLVDSNADIQKLVAFEGAFEKLIDVVAAEGRIEGGLLVQDALEGLESLLRWNVSNQNYFRETLSVPLLAPLLYFPAPPPATGFSSRAAEQEHARQLEAFAFQSWDDEEVMPDGADGVEPPKALRADDGQKARNAALVLGIARLLVEGQGEGRRANQNALLNAGFTRCLLELALASTAPLGLKAQALSVLTSLLHSSRANQDLLSSLLICPLLAVDAPPAEEGAPPAPLVSYTRLPARPAVLVLIDAAISGAPPAVLRQSSAPAALAFRTAALGAFDAFVADNLDARHSIIAGMVPDAEEQAPSAGVLLLNNLAQFPSAPPSGRFDAYRSLFSALLFSSLVRGSETAKGLAREIRFGAEGKVVGRNAQPDADDDEVSLLHVLVGNLMLSERERGEAIRRERNATAGAGAPPADLGGLPSSTDWTRIAVGYLSLLAQWLWDSPASVADLLSESSNVQTLVQPAAQSGGGVDALVASLCALVLGVAYEFAPHDNAECVTRATMHPLLVSRIGTDQFAARLARLRDDVRIKETSPDTFETVAAALAGEVGEEGIWFDWPFVEWLKNNFVRVQKSITIDPASSSETLAAAPAELLDAQRQAEQLRDTASRQARELEALEARLAELTRVAEEERNALTTQLAALTAEREAAAASNASNATPQADLEAALADAQRAKADAQQDAAAAREAEEQARQAAAAAEAALGAATSRTAEVEARATEAQSLAQAAEARAAEAEARAAAAQAEAAARPAPVAAPAAAAAEPEEDGARSRSELEKELEDLLVLLDDLTQKRVADKAKMRAANLEVSDDEADDDDDDEDDE</sequence>
<evidence type="ECO:0000259" key="5">
    <source>
        <dbReference type="Pfam" id="PF04869"/>
    </source>
</evidence>
<accession>A0A316Z798</accession>
<organism evidence="6 7">
    <name type="scientific">Tilletiopsis washingtonensis</name>
    <dbReference type="NCBI Taxonomy" id="58919"/>
    <lineage>
        <taxon>Eukaryota</taxon>
        <taxon>Fungi</taxon>
        <taxon>Dikarya</taxon>
        <taxon>Basidiomycota</taxon>
        <taxon>Ustilaginomycotina</taxon>
        <taxon>Exobasidiomycetes</taxon>
        <taxon>Entylomatales</taxon>
        <taxon>Entylomatales incertae sedis</taxon>
        <taxon>Tilletiopsis</taxon>
    </lineage>
</organism>
<gene>
    <name evidence="6" type="ORF">FA09DRAFT_308829</name>
</gene>
<dbReference type="EMBL" id="KZ819294">
    <property type="protein sequence ID" value="PWN97640.1"/>
    <property type="molecule type" value="Genomic_DNA"/>
</dbReference>
<feature type="compositionally biased region" description="Acidic residues" evidence="4">
    <location>
        <begin position="1010"/>
        <end position="1025"/>
    </location>
</feature>
<evidence type="ECO:0000256" key="1">
    <source>
        <dbReference type="ARBA" id="ARBA00004555"/>
    </source>
</evidence>
<evidence type="ECO:0000313" key="7">
    <source>
        <dbReference type="Proteomes" id="UP000245946"/>
    </source>
</evidence>
<dbReference type="GO" id="GO:0006888">
    <property type="term" value="P:endoplasmic reticulum to Golgi vesicle-mediated transport"/>
    <property type="evidence" value="ECO:0007669"/>
    <property type="project" value="TreeGrafter"/>
</dbReference>